<dbReference type="InterPro" id="IPR003959">
    <property type="entry name" value="ATPase_AAA_core"/>
</dbReference>
<keyword evidence="8" id="KW-0378">Hydrolase</keyword>
<dbReference type="Pfam" id="PF02861">
    <property type="entry name" value="Clp_N"/>
    <property type="match status" value="1"/>
</dbReference>
<dbReference type="InterPro" id="IPR003593">
    <property type="entry name" value="AAA+_ATPase"/>
</dbReference>
<dbReference type="InterPro" id="IPR027417">
    <property type="entry name" value="P-loop_NTPase"/>
</dbReference>
<dbReference type="InterPro" id="IPR001270">
    <property type="entry name" value="ClpA/B"/>
</dbReference>
<accession>A0A388TAX4</accession>
<keyword evidence="6" id="KW-0175">Coiled coil</keyword>
<dbReference type="GO" id="GO:0006508">
    <property type="term" value="P:proteolysis"/>
    <property type="evidence" value="ECO:0007669"/>
    <property type="project" value="UniProtKB-KW"/>
</dbReference>
<dbReference type="InterPro" id="IPR019489">
    <property type="entry name" value="Clp_ATPase_C"/>
</dbReference>
<dbReference type="FunFam" id="1.10.8.60:FF:000017">
    <property type="entry name" value="ATP-dependent chaperone ClpB"/>
    <property type="match status" value="1"/>
</dbReference>
<protein>
    <submittedName>
        <fullName evidence="8">ATP-dependent Clp protease ATP-binding subunit ClpC</fullName>
    </submittedName>
</protein>
<dbReference type="GO" id="GO:0005737">
    <property type="term" value="C:cytoplasm"/>
    <property type="evidence" value="ECO:0007669"/>
    <property type="project" value="TreeGrafter"/>
</dbReference>
<keyword evidence="2" id="KW-0547">Nucleotide-binding</keyword>
<dbReference type="Gene3D" id="1.10.1780.10">
    <property type="entry name" value="Clp, N-terminal domain"/>
    <property type="match status" value="1"/>
</dbReference>
<reference evidence="8 9" key="1">
    <citation type="journal article" date="2019" name="ISME J.">
        <title>Genome analyses of uncultured TG2/ZB3 bacteria in 'Margulisbacteria' specifically attached to ectosymbiotic spirochetes of protists in the termite gut.</title>
        <authorList>
            <person name="Utami Y.D."/>
            <person name="Kuwahara H."/>
            <person name="Igai K."/>
            <person name="Murakami T."/>
            <person name="Sugaya K."/>
            <person name="Morikawa T."/>
            <person name="Nagura Y."/>
            <person name="Yuki M."/>
            <person name="Deevong P."/>
            <person name="Inoue T."/>
            <person name="Kihara K."/>
            <person name="Lo N."/>
            <person name="Yamada A."/>
            <person name="Ohkuma M."/>
            <person name="Hongoh Y."/>
        </authorList>
    </citation>
    <scope>NUCLEOTIDE SEQUENCE [LARGE SCALE GENOMIC DNA]</scope>
    <source>
        <strain evidence="8">NkOx7-01</strain>
    </source>
</reference>
<dbReference type="Pfam" id="PF00004">
    <property type="entry name" value="AAA"/>
    <property type="match status" value="1"/>
</dbReference>
<dbReference type="InterPro" id="IPR018368">
    <property type="entry name" value="ClpA/B_CS1"/>
</dbReference>
<evidence type="ECO:0000256" key="2">
    <source>
        <dbReference type="ARBA" id="ARBA00022741"/>
    </source>
</evidence>
<dbReference type="AlphaFoldDB" id="A0A388TAX4"/>
<dbReference type="CDD" id="cd19499">
    <property type="entry name" value="RecA-like_ClpB_Hsp104-like"/>
    <property type="match status" value="1"/>
</dbReference>
<dbReference type="SMART" id="SM00382">
    <property type="entry name" value="AAA"/>
    <property type="match status" value="2"/>
</dbReference>
<keyword evidence="3 8" id="KW-0067">ATP-binding</keyword>
<dbReference type="PRINTS" id="PR00300">
    <property type="entry name" value="CLPPROTEASEA"/>
</dbReference>
<name>A0A388TAX4_TERA1</name>
<dbReference type="PROSITE" id="PS00870">
    <property type="entry name" value="CLPAB_1"/>
    <property type="match status" value="1"/>
</dbReference>
<keyword evidence="9" id="KW-1185">Reference proteome</keyword>
<gene>
    <name evidence="8" type="primary">clpC</name>
    <name evidence="8" type="ORF">NO1_1168</name>
</gene>
<dbReference type="EMBL" id="BGZN01000023">
    <property type="protein sequence ID" value="GBR73900.1"/>
    <property type="molecule type" value="Genomic_DNA"/>
</dbReference>
<dbReference type="InterPro" id="IPR036628">
    <property type="entry name" value="Clp_N_dom_sf"/>
</dbReference>
<evidence type="ECO:0000259" key="7">
    <source>
        <dbReference type="PROSITE" id="PS51903"/>
    </source>
</evidence>
<sequence>MAEMDNFNGFDDLDLPPELRSFLNQIFGQRRPDRIFDYFSNTANRVLYLAAEEVRRLGHKAIDTEHLLLGLIKSESSTTQTLKDMGLDLVKVFSDVEILVGQSNNKIPANRPILLTPRAKKALELAYQTAAQLGYKYVGPEHILLGLLRENEGLAAQVLHKNNITLESTVKAVNDRFGDRKTRKSKNIDESYFQNAPAEERTALTTFGRDLTALAYQARLDPVIGREKEIDRMIRILSRRTKNNPVLIGDPGVGKTAIVEGLAQRIVGGEVPETLQQKRVIELDLAGMIAGTKHRGEFEERIKAVMEEIRSANDRVVVFIDEIHNLVGAGSAEGAMDAANILKPALSRGELQCIGATTLDEYRKYIEKDSALERRFQPIRVDQPSAEDTIEILKGLRYRYEAHHRVQITDAAILAAVNMSMRYITERFLPDKAIDVVDEAAAKVRLASISLPPEIQKLKKELELLKKEQASITQVADKAKLERINNRRADVENILAEKTAEWRASHGSTTVAVTEADIAGIIADWTGIPAARLEQKESERLLQMEAELHKRVIGQNDAIAAVSEAIRRARAGVADPNKPSGVFLFAGPTGVGKTELARTLAEFLFGSQDKMIRIDMSEYMEKFNVSRLIGAAPGYVGYEEGGQLTEQVRRSPYSVILLDEIEKAHSEVFNILLQVMDDGQLTDSQGRTANFKNAVVIMTTNAGTEEQGKASFGFVADKDKEAISYEKMKEKLQTALKNVFRPEFLNRIDDIILFRQLTKKEIRQIVELLLARLGKQLQQQKITAEFSEALKDYLIDIGYDPNYGARPLKRAIQKNVENIISREIIAGKVKPDEKIFVDLDKEKNVVVSSKELVNK</sequence>
<dbReference type="GO" id="GO:0005524">
    <property type="term" value="F:ATP binding"/>
    <property type="evidence" value="ECO:0007669"/>
    <property type="project" value="UniProtKB-KW"/>
</dbReference>
<dbReference type="GO" id="GO:0034605">
    <property type="term" value="P:cellular response to heat"/>
    <property type="evidence" value="ECO:0007669"/>
    <property type="project" value="TreeGrafter"/>
</dbReference>
<evidence type="ECO:0000256" key="3">
    <source>
        <dbReference type="ARBA" id="ARBA00022840"/>
    </source>
</evidence>
<dbReference type="Gene3D" id="4.10.860.10">
    <property type="entry name" value="UVR domain"/>
    <property type="match status" value="1"/>
</dbReference>
<dbReference type="Pfam" id="PF10431">
    <property type="entry name" value="ClpB_D2-small"/>
    <property type="match status" value="1"/>
</dbReference>
<evidence type="ECO:0000256" key="5">
    <source>
        <dbReference type="PROSITE-ProRule" id="PRU01251"/>
    </source>
</evidence>
<dbReference type="PANTHER" id="PTHR11638:SF18">
    <property type="entry name" value="HEAT SHOCK PROTEIN 104"/>
    <property type="match status" value="1"/>
</dbReference>
<dbReference type="SUPFAM" id="SSF81923">
    <property type="entry name" value="Double Clp-N motif"/>
    <property type="match status" value="1"/>
</dbReference>
<evidence type="ECO:0000256" key="1">
    <source>
        <dbReference type="ARBA" id="ARBA00022737"/>
    </source>
</evidence>
<organism evidence="8 9">
    <name type="scientific">Termititenax aidoneus</name>
    <dbReference type="NCBI Taxonomy" id="2218524"/>
    <lineage>
        <taxon>Bacteria</taxon>
        <taxon>Bacillati</taxon>
        <taxon>Candidatus Margulisiibacteriota</taxon>
        <taxon>Candidatus Termititenacia</taxon>
        <taxon>Candidatus Termititenacales</taxon>
        <taxon>Candidatus Termititenacaceae</taxon>
        <taxon>Candidatus Termititenax</taxon>
    </lineage>
</organism>
<evidence type="ECO:0000313" key="9">
    <source>
        <dbReference type="Proteomes" id="UP000269352"/>
    </source>
</evidence>
<dbReference type="PROSITE" id="PS51903">
    <property type="entry name" value="CLP_R"/>
    <property type="match status" value="1"/>
</dbReference>
<evidence type="ECO:0000256" key="4">
    <source>
        <dbReference type="ARBA" id="ARBA00023186"/>
    </source>
</evidence>
<evidence type="ECO:0000256" key="6">
    <source>
        <dbReference type="SAM" id="Coils"/>
    </source>
</evidence>
<dbReference type="Gene3D" id="3.40.50.300">
    <property type="entry name" value="P-loop containing nucleotide triphosphate hydrolases"/>
    <property type="match status" value="2"/>
</dbReference>
<dbReference type="SMART" id="SM01086">
    <property type="entry name" value="ClpB_D2-small"/>
    <property type="match status" value="1"/>
</dbReference>
<dbReference type="FunFam" id="3.40.50.300:FF:000010">
    <property type="entry name" value="Chaperone clpB 1, putative"/>
    <property type="match status" value="1"/>
</dbReference>
<feature type="coiled-coil region" evidence="6">
    <location>
        <begin position="455"/>
        <end position="501"/>
    </location>
</feature>
<dbReference type="InterPro" id="IPR050130">
    <property type="entry name" value="ClpA_ClpB"/>
</dbReference>
<evidence type="ECO:0000313" key="8">
    <source>
        <dbReference type="EMBL" id="GBR73900.1"/>
    </source>
</evidence>
<dbReference type="GO" id="GO:0008233">
    <property type="term" value="F:peptidase activity"/>
    <property type="evidence" value="ECO:0007669"/>
    <property type="project" value="UniProtKB-KW"/>
</dbReference>
<dbReference type="Proteomes" id="UP000269352">
    <property type="component" value="Unassembled WGS sequence"/>
</dbReference>
<feature type="domain" description="Clp R" evidence="7">
    <location>
        <begin position="36"/>
        <end position="185"/>
    </location>
</feature>
<dbReference type="Gene3D" id="1.10.8.60">
    <property type="match status" value="2"/>
</dbReference>
<dbReference type="SUPFAM" id="SSF52540">
    <property type="entry name" value="P-loop containing nucleoside triphosphate hydrolases"/>
    <property type="match status" value="2"/>
</dbReference>
<dbReference type="GO" id="GO:0016887">
    <property type="term" value="F:ATP hydrolysis activity"/>
    <property type="evidence" value="ECO:0007669"/>
    <property type="project" value="InterPro"/>
</dbReference>
<comment type="caution">
    <text evidence="8">The sequence shown here is derived from an EMBL/GenBank/DDBJ whole genome shotgun (WGS) entry which is preliminary data.</text>
</comment>
<keyword evidence="1 5" id="KW-0677">Repeat</keyword>
<dbReference type="FunFam" id="3.40.50.300:FF:000025">
    <property type="entry name" value="ATP-dependent Clp protease subunit"/>
    <property type="match status" value="1"/>
</dbReference>
<dbReference type="Pfam" id="PF17871">
    <property type="entry name" value="AAA_lid_9"/>
    <property type="match status" value="1"/>
</dbReference>
<dbReference type="InterPro" id="IPR004176">
    <property type="entry name" value="Clp_R_N"/>
</dbReference>
<dbReference type="PANTHER" id="PTHR11638">
    <property type="entry name" value="ATP-DEPENDENT CLP PROTEASE"/>
    <property type="match status" value="1"/>
</dbReference>
<proteinExistence type="predicted"/>
<dbReference type="CDD" id="cd00009">
    <property type="entry name" value="AAA"/>
    <property type="match status" value="1"/>
</dbReference>
<keyword evidence="8" id="KW-0645">Protease</keyword>
<keyword evidence="4" id="KW-0143">Chaperone</keyword>
<dbReference type="InterPro" id="IPR041546">
    <property type="entry name" value="ClpA/ClpB_AAA_lid"/>
</dbReference>
<dbReference type="Pfam" id="PF07724">
    <property type="entry name" value="AAA_2"/>
    <property type="match status" value="1"/>
</dbReference>